<dbReference type="PANTHER" id="PTHR30441">
    <property type="entry name" value="DUF748 DOMAIN-CONTAINING PROTEIN"/>
    <property type="match status" value="1"/>
</dbReference>
<evidence type="ECO:0000313" key="1">
    <source>
        <dbReference type="EMBL" id="RFP62336.1"/>
    </source>
</evidence>
<protein>
    <recommendedName>
        <fullName evidence="3">Translocation/assembly module TamB</fullName>
    </recommendedName>
</protein>
<reference evidence="1 2" key="1">
    <citation type="submission" date="2018-08" db="EMBL/GenBank/DDBJ databases">
        <title>Lysobacter weifangensis sp. nov., a new member of the family 'Xanthomonadaceae', isolated from soil in a farmland.</title>
        <authorList>
            <person name="Zhao H."/>
        </authorList>
    </citation>
    <scope>NUCLEOTIDE SEQUENCE [LARGE SCALE GENOMIC DNA]</scope>
    <source>
        <strain evidence="1 2">WF-2</strain>
    </source>
</reference>
<keyword evidence="2" id="KW-1185">Reference proteome</keyword>
<dbReference type="GO" id="GO:0090313">
    <property type="term" value="P:regulation of protein targeting to membrane"/>
    <property type="evidence" value="ECO:0007669"/>
    <property type="project" value="TreeGrafter"/>
</dbReference>
<comment type="caution">
    <text evidence="1">The sequence shown here is derived from an EMBL/GenBank/DDBJ whole genome shotgun (WGS) entry which is preliminary data.</text>
</comment>
<dbReference type="AlphaFoldDB" id="A0A372DRZ9"/>
<name>A0A372DRZ9_9GAMM</name>
<evidence type="ECO:0000313" key="2">
    <source>
        <dbReference type="Proteomes" id="UP000262917"/>
    </source>
</evidence>
<sequence>MSTGTDPGLPTSRRRARIVLGVALALLTLGLALRFALQPQRATGFLLARAGAALGLEITAAGRAEYRLRGTPQLVLREVVVREPGAATPLLRAERIFVSLPWSTLRARGAVLAATRLELDAPVLDLPALRHWLATRPPTEKKLPTLSAGLRIRDGSLRNDAAGGGGWRIDRIQVDLPRLIAERPLQARLRGRYLAPPLAMPLDLALAIARPDALLQARVTGAAIAGRVTVVHGNDWRLPATVTFSGPLVLAGDGLRIAPARLGVAAIYASGATRLPFAFDTHGPLRFERATWTLAPVAVTLRPRGGDAAAAVPTLDARGQLVLGQRLQLRLHGTLADWPRSWPALPPPLAQSRAPLPLALDYAGAPDLSAVVALRLQRDATRFDGRFRLREVGAWAAADAASPLPPLDGTLRTPRLDIAGARLDGVEITFDDPGVPDAGP</sequence>
<dbReference type="GO" id="GO:0005886">
    <property type="term" value="C:plasma membrane"/>
    <property type="evidence" value="ECO:0007669"/>
    <property type="project" value="TreeGrafter"/>
</dbReference>
<dbReference type="InterPro" id="IPR052894">
    <property type="entry name" value="AsmA-related"/>
</dbReference>
<evidence type="ECO:0008006" key="3">
    <source>
        <dbReference type="Google" id="ProtNLM"/>
    </source>
</evidence>
<gene>
    <name evidence="1" type="ORF">D0Y53_00465</name>
</gene>
<dbReference type="Proteomes" id="UP000262917">
    <property type="component" value="Unassembled WGS sequence"/>
</dbReference>
<proteinExistence type="predicted"/>
<dbReference type="OrthoDB" id="5965899at2"/>
<organism evidence="1 2">
    <name type="scientific">Cognatiluteimonas weifangensis</name>
    <dbReference type="NCBI Taxonomy" id="2303539"/>
    <lineage>
        <taxon>Bacteria</taxon>
        <taxon>Pseudomonadati</taxon>
        <taxon>Pseudomonadota</taxon>
        <taxon>Gammaproteobacteria</taxon>
        <taxon>Lysobacterales</taxon>
        <taxon>Lysobacteraceae</taxon>
        <taxon>Cognatiluteimonas</taxon>
    </lineage>
</organism>
<dbReference type="PANTHER" id="PTHR30441:SF4">
    <property type="entry name" value="PROTEIN ASMA"/>
    <property type="match status" value="1"/>
</dbReference>
<dbReference type="EMBL" id="QVPD01000001">
    <property type="protein sequence ID" value="RFP62336.1"/>
    <property type="molecule type" value="Genomic_DNA"/>
</dbReference>
<accession>A0A372DRZ9</accession>
<dbReference type="RefSeq" id="WP_117201156.1">
    <property type="nucleotide sequence ID" value="NZ_JBHTBK010000013.1"/>
</dbReference>